<dbReference type="Pfam" id="PF00391">
    <property type="entry name" value="PEP-utilizers"/>
    <property type="match status" value="1"/>
</dbReference>
<feature type="domain" description="PEP-utilising enzyme mobile" evidence="1">
    <location>
        <begin position="756"/>
        <end position="826"/>
    </location>
</feature>
<evidence type="ECO:0000259" key="1">
    <source>
        <dbReference type="Pfam" id="PF00391"/>
    </source>
</evidence>
<organism evidence="3">
    <name type="scientific">Sinomonas puerhi</name>
    <dbReference type="NCBI Taxonomy" id="3238584"/>
    <lineage>
        <taxon>Bacteria</taxon>
        <taxon>Bacillati</taxon>
        <taxon>Actinomycetota</taxon>
        <taxon>Actinomycetes</taxon>
        <taxon>Micrococcales</taxon>
        <taxon>Micrococcaceae</taxon>
        <taxon>Sinomonas</taxon>
    </lineage>
</organism>
<sequence length="840" mass="87767">MHDGAATPPAAPASPAATPERGLPLILPLAAVRAGDVQVAGGKGANLGELIGAGFPVPPGFVVTTAAYRGHAAAAGLDPNRAAVDPDGARALLGSAPLEPAAAHAIAAALADLGPEGTPVAVRSSATAEDLPGAAFAGQQDTYLDVSGAGPVIDAVRRCWASLWTDRAVDYRRRQGIPPDEVAIAVVVQEMVPAEAAGVLFTANPLTGRRAELVVDAAPGLGEAVVSGAVTPEHLVLGRDGAVRSRTPQHDGAPRVLGDTPAAQLAALAVRAEHHFSMLAGEERPQDIEWALSDGRISLVQARPMTALPLEPPELGLVQRTVGPFFLEMFTVRPYPLDVTGWLGPGVVRMLDIMAGSVGVRFPPLAELVRERDGVPLQLVPPRPRPSLLTIGAPLSIARRVRSFATRRWSEDPLFAEFEDAVAALDAEDIAALSWPELVRRIDRCNDAMVPLGKVRARYLPASFVPFVPLRLMLAVLRLGRLASPLVAGGRTRTRDGNDALEVLAAVVGADPPLARAACQHDAAGFLDAVTTRPEFGAFAARLGVFLAEYGHRESVSIVMATAPTWRDDPTPVAALLKSLAATPAAARRNPSAAALAELLAHPLLRSPGAAAAARRIVEACRRGLAFREDTHFHITRIMPPLRATFLELGGRLVAAGALTSPEDVFHLRLEELRALADPAVMDDGAAARVRDLADRRARLRHEYAGVPMLDPALFVRRRGGRDIGDALLTGTPASGGIAEGPVRVVLGPEGFASLRAGDVLVCPNTNPSWTPLFARAAAVVVDTGGLGSHAAIVAREYGVPAVMATGSGTTLLTDGQRVRVDGRRGRVDPAGPAQPLLPG</sequence>
<dbReference type="Gene3D" id="3.50.30.10">
    <property type="entry name" value="Phosphohistidine domain"/>
    <property type="match status" value="1"/>
</dbReference>
<dbReference type="SUPFAM" id="SSF52009">
    <property type="entry name" value="Phosphohistidine domain"/>
    <property type="match status" value="1"/>
</dbReference>
<dbReference type="PANTHER" id="PTHR43615:SF1">
    <property type="entry name" value="PPDK_N DOMAIN-CONTAINING PROTEIN"/>
    <property type="match status" value="1"/>
</dbReference>
<dbReference type="GO" id="GO:0016301">
    <property type="term" value="F:kinase activity"/>
    <property type="evidence" value="ECO:0007669"/>
    <property type="project" value="InterPro"/>
</dbReference>
<dbReference type="SUPFAM" id="SSF56059">
    <property type="entry name" value="Glutathione synthetase ATP-binding domain-like"/>
    <property type="match status" value="1"/>
</dbReference>
<dbReference type="PANTHER" id="PTHR43615">
    <property type="entry name" value="PHOSPHOENOLPYRUVATE SYNTHASE-RELATED"/>
    <property type="match status" value="1"/>
</dbReference>
<dbReference type="InterPro" id="IPR051549">
    <property type="entry name" value="PEP_Utilizing_Enz"/>
</dbReference>
<dbReference type="EMBL" id="CP163302">
    <property type="protein sequence ID" value="XDP46084.1"/>
    <property type="molecule type" value="Genomic_DNA"/>
</dbReference>
<protein>
    <submittedName>
        <fullName evidence="3">PEP/pyruvate-binding domain-containing protein</fullName>
    </submittedName>
</protein>
<dbReference type="InterPro" id="IPR002192">
    <property type="entry name" value="PPDK_AMP/ATP-bd"/>
</dbReference>
<dbReference type="Gene3D" id="3.30.1490.20">
    <property type="entry name" value="ATP-grasp fold, A domain"/>
    <property type="match status" value="1"/>
</dbReference>
<dbReference type="GO" id="GO:0005524">
    <property type="term" value="F:ATP binding"/>
    <property type="evidence" value="ECO:0007669"/>
    <property type="project" value="InterPro"/>
</dbReference>
<evidence type="ECO:0000313" key="3">
    <source>
        <dbReference type="EMBL" id="XDP46084.1"/>
    </source>
</evidence>
<dbReference type="KEGG" id="spue:AB5L97_03420"/>
<gene>
    <name evidence="3" type="ORF">AB5L97_03420</name>
</gene>
<dbReference type="RefSeq" id="WP_369046470.1">
    <property type="nucleotide sequence ID" value="NZ_CP163302.1"/>
</dbReference>
<dbReference type="AlphaFoldDB" id="A0AB39L573"/>
<name>A0AB39L573_9MICC</name>
<proteinExistence type="predicted"/>
<reference evidence="3" key="1">
    <citation type="submission" date="2024-07" db="EMBL/GenBank/DDBJ databases">
        <authorList>
            <person name="fu j."/>
        </authorList>
    </citation>
    <scope>NUCLEOTIDE SEQUENCE</scope>
    <source>
        <strain evidence="3">P10A9</strain>
    </source>
</reference>
<dbReference type="Pfam" id="PF01326">
    <property type="entry name" value="PPDK_N"/>
    <property type="match status" value="2"/>
</dbReference>
<dbReference type="InterPro" id="IPR008279">
    <property type="entry name" value="PEP-util_enz_mobile_dom"/>
</dbReference>
<evidence type="ECO:0000259" key="2">
    <source>
        <dbReference type="Pfam" id="PF01326"/>
    </source>
</evidence>
<feature type="domain" description="Pyruvate phosphate dikinase AMP/ATP-binding" evidence="2">
    <location>
        <begin position="243"/>
        <end position="308"/>
    </location>
</feature>
<dbReference type="InterPro" id="IPR036637">
    <property type="entry name" value="Phosphohistidine_dom_sf"/>
</dbReference>
<dbReference type="Gene3D" id="3.30.470.20">
    <property type="entry name" value="ATP-grasp fold, B domain"/>
    <property type="match status" value="2"/>
</dbReference>
<dbReference type="InterPro" id="IPR013815">
    <property type="entry name" value="ATP_grasp_subdomain_1"/>
</dbReference>
<feature type="domain" description="Pyruvate phosphate dikinase AMP/ATP-binding" evidence="2">
    <location>
        <begin position="38"/>
        <end position="239"/>
    </location>
</feature>
<accession>A0AB39L573</accession>